<comment type="similarity">
    <text evidence="2">Belongs to the type II cytokine receptor family.</text>
</comment>
<dbReference type="PANTHER" id="PTHR20859">
    <property type="entry name" value="INTERFERON/INTERLEUKIN RECEPTOR"/>
    <property type="match status" value="1"/>
</dbReference>
<dbReference type="InterPro" id="IPR050650">
    <property type="entry name" value="Type-II_Cytokine-TF_Rcpt"/>
</dbReference>
<reference evidence="22" key="2">
    <citation type="submission" date="2025-08" db="UniProtKB">
        <authorList>
            <consortium name="RefSeq"/>
        </authorList>
    </citation>
    <scope>IDENTIFICATION</scope>
    <source>
        <tissue evidence="22">Blood</tissue>
    </source>
</reference>
<evidence type="ECO:0000256" key="4">
    <source>
        <dbReference type="ARBA" id="ARBA00022729"/>
    </source>
</evidence>
<evidence type="ECO:0000256" key="9">
    <source>
        <dbReference type="ARBA" id="ARBA00023157"/>
    </source>
</evidence>
<keyword evidence="7" id="KW-0051">Antiviral defense</keyword>
<evidence type="ECO:0000256" key="5">
    <source>
        <dbReference type="ARBA" id="ARBA00022843"/>
    </source>
</evidence>
<evidence type="ECO:0000256" key="2">
    <source>
        <dbReference type="ARBA" id="ARBA00005399"/>
    </source>
</evidence>
<dbReference type="InterPro" id="IPR013783">
    <property type="entry name" value="Ig-like_fold"/>
</dbReference>
<keyword evidence="6 19" id="KW-1133">Transmembrane helix</keyword>
<dbReference type="FunFam" id="2.60.40.10:FF:001357">
    <property type="entry name" value="Interferon lambda receptor 1"/>
    <property type="match status" value="1"/>
</dbReference>
<dbReference type="CTD" id="163702"/>
<dbReference type="AlphaFoldDB" id="A0A3Q7P7S6"/>
<evidence type="ECO:0000256" key="6">
    <source>
        <dbReference type="ARBA" id="ARBA00022989"/>
    </source>
</evidence>
<dbReference type="CDD" id="cd21910">
    <property type="entry name" value="JAK1bd_box_IFNLR1"/>
    <property type="match status" value="1"/>
</dbReference>
<feature type="region of interest" description="Disordered" evidence="18">
    <location>
        <begin position="35"/>
        <end position="71"/>
    </location>
</feature>
<evidence type="ECO:0000313" key="22">
    <source>
        <dbReference type="RefSeq" id="XP_025711756.1"/>
    </source>
</evidence>
<dbReference type="GO" id="GO:0005886">
    <property type="term" value="C:plasma membrane"/>
    <property type="evidence" value="ECO:0007669"/>
    <property type="project" value="TreeGrafter"/>
</dbReference>
<evidence type="ECO:0000256" key="10">
    <source>
        <dbReference type="ARBA" id="ARBA00023170"/>
    </source>
</evidence>
<evidence type="ECO:0000256" key="16">
    <source>
        <dbReference type="ARBA" id="ARBA00080949"/>
    </source>
</evidence>
<gene>
    <name evidence="22" type="primary">IFNLR1</name>
</gene>
<keyword evidence="5" id="KW-0832">Ubl conjugation</keyword>
<sequence length="625" mass="68927">MSQYESRDTCAGWHVAENPSVVNLKPLTVIFLMRPGSGRTKRSAGPEEPPAVSERGDSPRRAPPRARDSASHWLPAAATCGPLSPEARGGGTWQRAAGRAGAGLAGVGRWVSLLLCLLQSTRGKPHLAPPQNVTLLSRNFSVYLTWLPGPGYSQNVTYFVAYQSAATPRRWRKVKKCAGTKELACSLMCLEKQDLYNKFKGRVWAVSPSARSPSVESKYLDYLFEGKSPPPVLVVTWTEEILSINATYQLPHCMPPPDLKYEVDFWKEGIGNKTRFPVTPRGQPVHIPLQPATSGHHCLSARTIYTFGDPKYSDFSKPTCFFLEAPGASWAFLVLLPLLLPLLLVITIGYVIWKRFRENPWFQRAKMPWALDFSGYRYPMATFQPSGPESLDTLTLCPQKELTRRVRPSPGVRTPATVQARSEKNSAEEEEDTDDNVSFQPYLEPPLFPGQEHQIPGCSEAGGTWSPPVQVEDSSAADASDRSWASTGGSSSWDEPGSSCYLAKKKPGQGPVGDRCQEPLPLLEFSKDLSFLDNPLKDDLSSWASWGSSSPRLNLVPGEPPVSLHTLTFCWDSSPEEEEEEEEEESEGEGGRESEIEDDSPGNWGAGSPWKTEVRGGTLGHYMAR</sequence>
<dbReference type="PANTHER" id="PTHR20859:SF55">
    <property type="entry name" value="INTERFERON LAMBDA RECEPTOR 1"/>
    <property type="match status" value="1"/>
</dbReference>
<protein>
    <recommendedName>
        <fullName evidence="14">Interferon lambda receptor 1</fullName>
    </recommendedName>
    <alternativeName>
        <fullName evidence="15">Cytokine receptor class-II member 12</fullName>
    </alternativeName>
    <alternativeName>
        <fullName evidence="17">Cytokine receptor family 2 member 12</fullName>
    </alternativeName>
    <alternativeName>
        <fullName evidence="16">Interleukin-28 receptor subunit alpha</fullName>
    </alternativeName>
</protein>
<accession>A0A3Q7P7S6</accession>
<dbReference type="InParanoid" id="A0A3Q7P7S6"/>
<feature type="transmembrane region" description="Helical" evidence="19">
    <location>
        <begin position="330"/>
        <end position="353"/>
    </location>
</feature>
<dbReference type="SUPFAM" id="SSF49265">
    <property type="entry name" value="Fibronectin type III"/>
    <property type="match status" value="2"/>
</dbReference>
<dbReference type="Proteomes" id="UP000286641">
    <property type="component" value="Unplaced"/>
</dbReference>
<reference key="1">
    <citation type="submission" date="2019-01" db="UniProtKB">
        <authorList>
            <consortium name="RefSeq"/>
        </authorList>
    </citation>
    <scope>IDENTIFICATION</scope>
</reference>
<feature type="region of interest" description="Disordered" evidence="18">
    <location>
        <begin position="571"/>
        <end position="625"/>
    </location>
</feature>
<keyword evidence="9" id="KW-1015">Disulfide bond</keyword>
<evidence type="ECO:0000259" key="20">
    <source>
        <dbReference type="PROSITE" id="PS50853"/>
    </source>
</evidence>
<evidence type="ECO:0000256" key="13">
    <source>
        <dbReference type="ARBA" id="ARBA00066090"/>
    </source>
</evidence>
<evidence type="ECO:0000256" key="17">
    <source>
        <dbReference type="ARBA" id="ARBA00081807"/>
    </source>
</evidence>
<keyword evidence="11" id="KW-0325">Glycoprotein</keyword>
<organism evidence="21 22">
    <name type="scientific">Callorhinus ursinus</name>
    <name type="common">Northern fur seal</name>
    <dbReference type="NCBI Taxonomy" id="34884"/>
    <lineage>
        <taxon>Eukaryota</taxon>
        <taxon>Metazoa</taxon>
        <taxon>Chordata</taxon>
        <taxon>Craniata</taxon>
        <taxon>Vertebrata</taxon>
        <taxon>Euteleostomi</taxon>
        <taxon>Mammalia</taxon>
        <taxon>Eutheria</taxon>
        <taxon>Laurasiatheria</taxon>
        <taxon>Carnivora</taxon>
        <taxon>Caniformia</taxon>
        <taxon>Pinnipedia</taxon>
        <taxon>Otariidae</taxon>
        <taxon>Callorhinus</taxon>
    </lineage>
</organism>
<evidence type="ECO:0000256" key="1">
    <source>
        <dbReference type="ARBA" id="ARBA00004479"/>
    </source>
</evidence>
<evidence type="ECO:0000256" key="3">
    <source>
        <dbReference type="ARBA" id="ARBA00022692"/>
    </source>
</evidence>
<feature type="compositionally biased region" description="Low complexity" evidence="18">
    <location>
        <begin position="473"/>
        <end position="486"/>
    </location>
</feature>
<evidence type="ECO:0000256" key="15">
    <source>
        <dbReference type="ARBA" id="ARBA00077895"/>
    </source>
</evidence>
<dbReference type="GO" id="GO:0051607">
    <property type="term" value="P:defense response to virus"/>
    <property type="evidence" value="ECO:0007669"/>
    <property type="project" value="UniProtKB-KW"/>
</dbReference>
<keyword evidence="21" id="KW-1185">Reference proteome</keyword>
<dbReference type="PROSITE" id="PS50853">
    <property type="entry name" value="FN3"/>
    <property type="match status" value="1"/>
</dbReference>
<feature type="compositionally biased region" description="Acidic residues" evidence="18">
    <location>
        <begin position="574"/>
        <end position="588"/>
    </location>
</feature>
<dbReference type="FunFam" id="2.60.40.10:FF:001235">
    <property type="entry name" value="Interferon lambda receptor 1"/>
    <property type="match status" value="1"/>
</dbReference>
<keyword evidence="10 22" id="KW-0675">Receptor</keyword>
<evidence type="ECO:0000256" key="12">
    <source>
        <dbReference type="ARBA" id="ARBA00054089"/>
    </source>
</evidence>
<evidence type="ECO:0000256" key="14">
    <source>
        <dbReference type="ARBA" id="ARBA00073656"/>
    </source>
</evidence>
<evidence type="ECO:0000256" key="19">
    <source>
        <dbReference type="SAM" id="Phobius"/>
    </source>
</evidence>
<evidence type="ECO:0000256" key="7">
    <source>
        <dbReference type="ARBA" id="ARBA00023118"/>
    </source>
</evidence>
<dbReference type="Pfam" id="PF01108">
    <property type="entry name" value="Tissue_fac"/>
    <property type="match status" value="1"/>
</dbReference>
<dbReference type="RefSeq" id="XP_025711756.1">
    <property type="nucleotide sequence ID" value="XM_025855971.1"/>
</dbReference>
<keyword evidence="3 19" id="KW-0812">Transmembrane</keyword>
<keyword evidence="8 19" id="KW-0472">Membrane</keyword>
<dbReference type="GO" id="GO:0004896">
    <property type="term" value="F:cytokine receptor activity"/>
    <property type="evidence" value="ECO:0007669"/>
    <property type="project" value="TreeGrafter"/>
</dbReference>
<feature type="region of interest" description="Disordered" evidence="18">
    <location>
        <begin position="405"/>
        <end position="515"/>
    </location>
</feature>
<evidence type="ECO:0000313" key="21">
    <source>
        <dbReference type="Proteomes" id="UP000286641"/>
    </source>
</evidence>
<name>A0A3Q7P7S6_CALUR</name>
<evidence type="ECO:0000256" key="11">
    <source>
        <dbReference type="ARBA" id="ARBA00023180"/>
    </source>
</evidence>
<proteinExistence type="inferred from homology"/>
<dbReference type="InterPro" id="IPR003961">
    <property type="entry name" value="FN3_dom"/>
</dbReference>
<evidence type="ECO:0000256" key="18">
    <source>
        <dbReference type="SAM" id="MobiDB-lite"/>
    </source>
</evidence>
<comment type="function">
    <text evidence="12">The IFNLR1/IL10RB dimer is a receptor for the cytokine ligands IFNL2 and IFNL3 and mediates their antiviral activity. The ligand/receptor complex stimulate the activation of the JAK/STAT signaling pathway leading to the expression of IFN-stimulated genes (ISG), which contribute to the antiviral state. Determines the cell type specificity of the lambda interferon action. Shows a more restricted pattern of expression in the epithelial tissues thereby limiting responses to lambda interferons primarily to epithelial cells of the respiratory, gastrointestinal, and reproductive tracts. Seems not to be essential for early virus-activated host defense in vaginal infection, but plays an important role in Toll-like receptor (TLR)-induced antiviral defense. Plays a significant role in the antiviral immune defense in the intestinal epithelium.</text>
</comment>
<feature type="compositionally biased region" description="Basic and acidic residues" evidence="18">
    <location>
        <begin position="54"/>
        <end position="70"/>
    </location>
</feature>
<keyword evidence="4" id="KW-0732">Signal</keyword>
<comment type="subunit">
    <text evidence="13">Heterodimer with IL10RB.</text>
</comment>
<dbReference type="InterPro" id="IPR036116">
    <property type="entry name" value="FN3_sf"/>
</dbReference>
<dbReference type="Gene3D" id="2.60.40.10">
    <property type="entry name" value="Immunoglobulins"/>
    <property type="match status" value="2"/>
</dbReference>
<evidence type="ECO:0000256" key="8">
    <source>
        <dbReference type="ARBA" id="ARBA00023136"/>
    </source>
</evidence>
<comment type="subcellular location">
    <subcellularLocation>
        <location evidence="1">Membrane</location>
        <topology evidence="1">Single-pass type I membrane protein</topology>
    </subcellularLocation>
</comment>
<feature type="domain" description="Fibronectin type-III" evidence="20">
    <location>
        <begin position="129"/>
        <end position="222"/>
    </location>
</feature>